<feature type="region of interest" description="Disordered" evidence="1">
    <location>
        <begin position="27"/>
        <end position="59"/>
    </location>
</feature>
<dbReference type="EMBL" id="FXAK01000010">
    <property type="protein sequence ID" value="SMF92195.1"/>
    <property type="molecule type" value="Genomic_DNA"/>
</dbReference>
<feature type="signal peptide" evidence="2">
    <location>
        <begin position="1"/>
        <end position="26"/>
    </location>
</feature>
<sequence>MSHGASPVVAALFGLATLLTAGIANADCSPNHSASASPPPASSTVGSTGTPAPSTTRGG</sequence>
<gene>
    <name evidence="3" type="ORF">SAMN02982917_0515</name>
</gene>
<keyword evidence="2" id="KW-0732">Signal</keyword>
<evidence type="ECO:0000313" key="4">
    <source>
        <dbReference type="Proteomes" id="UP000192936"/>
    </source>
</evidence>
<evidence type="ECO:0000313" key="3">
    <source>
        <dbReference type="EMBL" id="SMF92195.1"/>
    </source>
</evidence>
<evidence type="ECO:0000256" key="2">
    <source>
        <dbReference type="SAM" id="SignalP"/>
    </source>
</evidence>
<name>A0A1X7HUL7_9PROT</name>
<dbReference type="RefSeq" id="WP_167393475.1">
    <property type="nucleotide sequence ID" value="NZ_FXAK01000010.1"/>
</dbReference>
<feature type="compositionally biased region" description="Low complexity" evidence="1">
    <location>
        <begin position="42"/>
        <end position="59"/>
    </location>
</feature>
<protein>
    <submittedName>
        <fullName evidence="3">Uncharacterized protein</fullName>
    </submittedName>
</protein>
<dbReference type="STRING" id="286727.SAMN02982917_0515"/>
<dbReference type="AlphaFoldDB" id="A0A1X7HUL7"/>
<proteinExistence type="predicted"/>
<evidence type="ECO:0000256" key="1">
    <source>
        <dbReference type="SAM" id="MobiDB-lite"/>
    </source>
</evidence>
<accession>A0A1X7HUL7</accession>
<dbReference type="Proteomes" id="UP000192936">
    <property type="component" value="Unassembled WGS sequence"/>
</dbReference>
<feature type="chain" id="PRO_5012485388" evidence="2">
    <location>
        <begin position="27"/>
        <end position="59"/>
    </location>
</feature>
<reference evidence="3 4" key="1">
    <citation type="submission" date="2017-04" db="EMBL/GenBank/DDBJ databases">
        <authorList>
            <person name="Afonso C.L."/>
            <person name="Miller P.J."/>
            <person name="Scott M.A."/>
            <person name="Spackman E."/>
            <person name="Goraichik I."/>
            <person name="Dimitrov K.M."/>
            <person name="Suarez D.L."/>
            <person name="Swayne D.E."/>
        </authorList>
    </citation>
    <scope>NUCLEOTIDE SEQUENCE [LARGE SCALE GENOMIC DNA]</scope>
    <source>
        <strain evidence="3 4">A2P</strain>
    </source>
</reference>
<organism evidence="3 4">
    <name type="scientific">Azospirillum oryzae</name>
    <dbReference type="NCBI Taxonomy" id="286727"/>
    <lineage>
        <taxon>Bacteria</taxon>
        <taxon>Pseudomonadati</taxon>
        <taxon>Pseudomonadota</taxon>
        <taxon>Alphaproteobacteria</taxon>
        <taxon>Rhodospirillales</taxon>
        <taxon>Azospirillaceae</taxon>
        <taxon>Azospirillum</taxon>
    </lineage>
</organism>